<dbReference type="Gene3D" id="3.40.50.720">
    <property type="entry name" value="NAD(P)-binding Rossmann-like Domain"/>
    <property type="match status" value="1"/>
</dbReference>
<dbReference type="EMBL" id="JAZAVJ010000066">
    <property type="protein sequence ID" value="KAK7416627.1"/>
    <property type="molecule type" value="Genomic_DNA"/>
</dbReference>
<comment type="caution">
    <text evidence="4">The sequence shown here is derived from an EMBL/GenBank/DDBJ whole genome shotgun (WGS) entry which is preliminary data.</text>
</comment>
<protein>
    <submittedName>
        <fullName evidence="4">Uncharacterized protein</fullName>
    </submittedName>
</protein>
<dbReference type="SUPFAM" id="SSF51735">
    <property type="entry name" value="NAD(P)-binding Rossmann-fold domains"/>
    <property type="match status" value="1"/>
</dbReference>
<keyword evidence="5" id="KW-1185">Reference proteome</keyword>
<keyword evidence="2" id="KW-0521">NADP</keyword>
<evidence type="ECO:0000256" key="3">
    <source>
        <dbReference type="ARBA" id="ARBA00023002"/>
    </source>
</evidence>
<proteinExistence type="inferred from homology"/>
<evidence type="ECO:0000313" key="5">
    <source>
        <dbReference type="Proteomes" id="UP001498476"/>
    </source>
</evidence>
<evidence type="ECO:0000256" key="2">
    <source>
        <dbReference type="ARBA" id="ARBA00022857"/>
    </source>
</evidence>
<dbReference type="PANTHER" id="PTHR24320">
    <property type="entry name" value="RETINOL DEHYDROGENASE"/>
    <property type="match status" value="1"/>
</dbReference>
<evidence type="ECO:0000256" key="1">
    <source>
        <dbReference type="ARBA" id="ARBA00006484"/>
    </source>
</evidence>
<dbReference type="Pfam" id="PF00106">
    <property type="entry name" value="adh_short"/>
    <property type="match status" value="1"/>
</dbReference>
<reference evidence="4 5" key="1">
    <citation type="journal article" date="2025" name="Microbiol. Resour. Announc.">
        <title>Draft genome sequences for Neonectria magnoliae and Neonectria punicea, canker pathogens of Liriodendron tulipifera and Acer saccharum in West Virginia.</title>
        <authorList>
            <person name="Petronek H.M."/>
            <person name="Kasson M.T."/>
            <person name="Metheny A.M."/>
            <person name="Stauder C.M."/>
            <person name="Lovett B."/>
            <person name="Lynch S.C."/>
            <person name="Garnas J.R."/>
            <person name="Kasson L.R."/>
            <person name="Stajich J.E."/>
        </authorList>
    </citation>
    <scope>NUCLEOTIDE SEQUENCE [LARGE SCALE GENOMIC DNA]</scope>
    <source>
        <strain evidence="4 5">NRRL 64653</strain>
    </source>
</reference>
<accession>A0ABR1H6X1</accession>
<name>A0ABR1H6X1_9HYPO</name>
<dbReference type="InterPro" id="IPR002347">
    <property type="entry name" value="SDR_fam"/>
</dbReference>
<dbReference type="PRINTS" id="PR00081">
    <property type="entry name" value="GDHRDH"/>
</dbReference>
<keyword evidence="3" id="KW-0560">Oxidoreductase</keyword>
<evidence type="ECO:0000313" key="4">
    <source>
        <dbReference type="EMBL" id="KAK7416627.1"/>
    </source>
</evidence>
<dbReference type="PANTHER" id="PTHR24320:SF282">
    <property type="entry name" value="WW DOMAIN-CONTAINING OXIDOREDUCTASE"/>
    <property type="match status" value="1"/>
</dbReference>
<dbReference type="InterPro" id="IPR036291">
    <property type="entry name" value="NAD(P)-bd_dom_sf"/>
</dbReference>
<sequence>MTKGWNPHSDMPDMKGKVAVVTGGNAGIGLQTVKHLATKGAKVYFTARSEAKAAYTTDYILSKNTGVSESQLVWLNLDLGDMKSVMRAVEELKAKEQAIDILVNNAGILLKELETTDAGWEMVMAVCHIGHFAFTNGILPLLKKAASRPGSDMRIVTVSSSVTYAFFPPNYQFDFTSPAFLSGTLPYEPWQWRYLQKHFFTVDMIRYSMAKLANLLFAQELQRRLDEQGSSIISLSVHPGSVQSTSALDIFSGVMKPVMRRVMVTEDVGSFTLCFGATAKEVREKPDTFKGKYVEPVGEVKIAHIVANDMKQVQGLWDNTSKEVNKYLVKEGYAPLLNW</sequence>
<comment type="similarity">
    <text evidence="1">Belongs to the short-chain dehydrogenases/reductases (SDR) family.</text>
</comment>
<dbReference type="Proteomes" id="UP001498476">
    <property type="component" value="Unassembled WGS sequence"/>
</dbReference>
<organism evidence="4 5">
    <name type="scientific">Neonectria punicea</name>
    <dbReference type="NCBI Taxonomy" id="979145"/>
    <lineage>
        <taxon>Eukaryota</taxon>
        <taxon>Fungi</taxon>
        <taxon>Dikarya</taxon>
        <taxon>Ascomycota</taxon>
        <taxon>Pezizomycotina</taxon>
        <taxon>Sordariomycetes</taxon>
        <taxon>Hypocreomycetidae</taxon>
        <taxon>Hypocreales</taxon>
        <taxon>Nectriaceae</taxon>
        <taxon>Neonectria</taxon>
    </lineage>
</organism>
<gene>
    <name evidence="4" type="ORF">QQX98_005098</name>
</gene>